<evidence type="ECO:0008006" key="10">
    <source>
        <dbReference type="Google" id="ProtNLM"/>
    </source>
</evidence>
<dbReference type="EMBL" id="CAJVCH010570092">
    <property type="protein sequence ID" value="CAG7834028.1"/>
    <property type="molecule type" value="Genomic_DNA"/>
</dbReference>
<dbReference type="GO" id="GO:0043529">
    <property type="term" value="C:GET complex"/>
    <property type="evidence" value="ECO:0007669"/>
    <property type="project" value="TreeGrafter"/>
</dbReference>
<keyword evidence="4" id="KW-0256">Endoplasmic reticulum</keyword>
<evidence type="ECO:0000256" key="3">
    <source>
        <dbReference type="ARBA" id="ARBA00022692"/>
    </source>
</evidence>
<keyword evidence="3 7" id="KW-0812">Transmembrane</keyword>
<evidence type="ECO:0000256" key="6">
    <source>
        <dbReference type="ARBA" id="ARBA00023136"/>
    </source>
</evidence>
<organism evidence="8 9">
    <name type="scientific">Allacma fusca</name>
    <dbReference type="NCBI Taxonomy" id="39272"/>
    <lineage>
        <taxon>Eukaryota</taxon>
        <taxon>Metazoa</taxon>
        <taxon>Ecdysozoa</taxon>
        <taxon>Arthropoda</taxon>
        <taxon>Hexapoda</taxon>
        <taxon>Collembola</taxon>
        <taxon>Symphypleona</taxon>
        <taxon>Sminthuridae</taxon>
        <taxon>Allacma</taxon>
    </lineage>
</organism>
<evidence type="ECO:0000256" key="7">
    <source>
        <dbReference type="SAM" id="Phobius"/>
    </source>
</evidence>
<feature type="transmembrane region" description="Helical" evidence="7">
    <location>
        <begin position="155"/>
        <end position="174"/>
    </location>
</feature>
<dbReference type="InterPro" id="IPR028945">
    <property type="entry name" value="Get1"/>
</dbReference>
<proteinExistence type="inferred from homology"/>
<keyword evidence="6 7" id="KW-0472">Membrane</keyword>
<feature type="transmembrane region" description="Helical" evidence="7">
    <location>
        <begin position="115"/>
        <end position="135"/>
    </location>
</feature>
<evidence type="ECO:0000313" key="9">
    <source>
        <dbReference type="Proteomes" id="UP000708208"/>
    </source>
</evidence>
<keyword evidence="9" id="KW-1185">Reference proteome</keyword>
<keyword evidence="5 7" id="KW-1133">Transmembrane helix</keyword>
<name>A0A8J2PKB3_9HEXA</name>
<feature type="transmembrane region" description="Helical" evidence="7">
    <location>
        <begin position="24"/>
        <end position="47"/>
    </location>
</feature>
<dbReference type="Proteomes" id="UP000708208">
    <property type="component" value="Unassembled WGS sequence"/>
</dbReference>
<sequence>MMSEEDQVEHLLAEEDDDPVRVNLFLAVFLPLLAIFSKLIGTIALRLSKLFFKADDKERQLAKTAVDLRNEMKSLSMVDEFAKYAKIQRRLNQINLDLEATVGCRQSLQSQVKRILTICGHVLATLVTAVTLYKYRSVPVFIVPESWFFPLTPALSYPTGIPGSISVVAWIFIVRNLTPIILRTKS</sequence>
<dbReference type="AlphaFoldDB" id="A0A8J2PKB3"/>
<gene>
    <name evidence="8" type="ORF">AFUS01_LOCUS43575</name>
</gene>
<evidence type="ECO:0000256" key="1">
    <source>
        <dbReference type="ARBA" id="ARBA00004586"/>
    </source>
</evidence>
<comment type="similarity">
    <text evidence="2">Belongs to the WRB/GET1 family.</text>
</comment>
<dbReference type="GO" id="GO:0043495">
    <property type="term" value="F:protein-membrane adaptor activity"/>
    <property type="evidence" value="ECO:0007669"/>
    <property type="project" value="TreeGrafter"/>
</dbReference>
<dbReference type="OrthoDB" id="69461at2759"/>
<comment type="subcellular location">
    <subcellularLocation>
        <location evidence="1">Endoplasmic reticulum membrane</location>
    </subcellularLocation>
</comment>
<dbReference type="GO" id="GO:0005789">
    <property type="term" value="C:endoplasmic reticulum membrane"/>
    <property type="evidence" value="ECO:0007669"/>
    <property type="project" value="UniProtKB-SubCell"/>
</dbReference>
<reference evidence="8" key="1">
    <citation type="submission" date="2021-06" db="EMBL/GenBank/DDBJ databases">
        <authorList>
            <person name="Hodson N. C."/>
            <person name="Mongue J. A."/>
            <person name="Jaron S. K."/>
        </authorList>
    </citation>
    <scope>NUCLEOTIDE SEQUENCE</scope>
</reference>
<comment type="caution">
    <text evidence="8">The sequence shown here is derived from an EMBL/GenBank/DDBJ whole genome shotgun (WGS) entry which is preliminary data.</text>
</comment>
<dbReference type="GO" id="GO:0071816">
    <property type="term" value="P:tail-anchored membrane protein insertion into ER membrane"/>
    <property type="evidence" value="ECO:0007669"/>
    <property type="project" value="InterPro"/>
</dbReference>
<evidence type="ECO:0000256" key="4">
    <source>
        <dbReference type="ARBA" id="ARBA00022824"/>
    </source>
</evidence>
<accession>A0A8J2PKB3</accession>
<dbReference type="PANTHER" id="PTHR42650">
    <property type="entry name" value="TAIL-ANCHORED PROTEIN INSERTION RECEPTOR WRB"/>
    <property type="match status" value="1"/>
</dbReference>
<evidence type="ECO:0000313" key="8">
    <source>
        <dbReference type="EMBL" id="CAG7834028.1"/>
    </source>
</evidence>
<dbReference type="PANTHER" id="PTHR42650:SF1">
    <property type="entry name" value="GUIDED ENTRY OF TAIL-ANCHORED PROTEINS FACTOR 1"/>
    <property type="match status" value="1"/>
</dbReference>
<dbReference type="Pfam" id="PF04420">
    <property type="entry name" value="CHD5"/>
    <property type="match status" value="1"/>
</dbReference>
<evidence type="ECO:0000256" key="2">
    <source>
        <dbReference type="ARBA" id="ARBA00010799"/>
    </source>
</evidence>
<protein>
    <recommendedName>
        <fullName evidence="10">Tail-anchored protein insertion receptor WRB</fullName>
    </recommendedName>
</protein>
<evidence type="ECO:0000256" key="5">
    <source>
        <dbReference type="ARBA" id="ARBA00022989"/>
    </source>
</evidence>